<reference evidence="1 2" key="1">
    <citation type="submission" date="2016-11" db="EMBL/GenBank/DDBJ databases">
        <authorList>
            <person name="Jaros S."/>
            <person name="Januszkiewicz K."/>
            <person name="Wedrychowicz H."/>
        </authorList>
    </citation>
    <scope>NUCLEOTIDE SEQUENCE [LARGE SCALE GENOMIC DNA]</scope>
    <source>
        <strain evidence="1 2">LMG 26898</strain>
    </source>
</reference>
<dbReference type="AlphaFoldDB" id="A0A1M7PWT5"/>
<evidence type="ECO:0000313" key="2">
    <source>
        <dbReference type="Proteomes" id="UP000183983"/>
    </source>
</evidence>
<sequence>MAYRKMAQEPDTSRVLEPRKDTGEIAVQWTVRRFAVCQLAAVAWAGGMTRPRITTSACSKDG</sequence>
<name>A0A1M7PWT5_9PSED</name>
<accession>A0A1M7PWT5</accession>
<dbReference type="Proteomes" id="UP000183983">
    <property type="component" value="Unassembled WGS sequence"/>
</dbReference>
<proteinExistence type="predicted"/>
<organism evidence="1 2">
    <name type="scientific">Pseudomonas asturiensis</name>
    <dbReference type="NCBI Taxonomy" id="1190415"/>
    <lineage>
        <taxon>Bacteria</taxon>
        <taxon>Pseudomonadati</taxon>
        <taxon>Pseudomonadota</taxon>
        <taxon>Gammaproteobacteria</taxon>
        <taxon>Pseudomonadales</taxon>
        <taxon>Pseudomonadaceae</taxon>
        <taxon>Pseudomonas</taxon>
    </lineage>
</organism>
<gene>
    <name evidence="1" type="ORF">SAMN05216593_114124</name>
</gene>
<evidence type="ECO:0000313" key="1">
    <source>
        <dbReference type="EMBL" id="SHN22158.1"/>
    </source>
</evidence>
<protein>
    <submittedName>
        <fullName evidence="1">Uncharacterized protein</fullName>
    </submittedName>
</protein>
<dbReference type="EMBL" id="FRDA01000014">
    <property type="protein sequence ID" value="SHN22158.1"/>
    <property type="molecule type" value="Genomic_DNA"/>
</dbReference>